<feature type="domain" description="Glycosyltransferase 2-like" evidence="4">
    <location>
        <begin position="6"/>
        <end position="153"/>
    </location>
</feature>
<keyword evidence="6" id="KW-1185">Reference proteome</keyword>
<dbReference type="Pfam" id="PF00535">
    <property type="entry name" value="Glycos_transf_2"/>
    <property type="match status" value="1"/>
</dbReference>
<dbReference type="Gene3D" id="3.90.550.10">
    <property type="entry name" value="Spore Coat Polysaccharide Biosynthesis Protein SpsA, Chain A"/>
    <property type="match status" value="1"/>
</dbReference>
<dbReference type="RefSeq" id="WP_166188625.1">
    <property type="nucleotide sequence ID" value="NZ_CP049811.1"/>
</dbReference>
<dbReference type="SUPFAM" id="SSF53448">
    <property type="entry name" value="Nucleotide-diphospho-sugar transferases"/>
    <property type="match status" value="1"/>
</dbReference>
<sequence length="424" mass="47122">MTPSVSVIVANRGRAWSLSLTLQALKRQRHITPEIIVVSDAPAPRDLSVHWLRHDEANVATARNAGLMASTGQIVAFCDDDAVPEPSWLSQLVAGFDTDEIGAVGGPVLGPDGVREQWGEMGFDRRGRDTPDGPFRKLNGTNMALRREAIMEIRGFDPRFAYYLDETDMLLRLHDAGWQTRWIPGAVVHHATISNAIRGPGTTVAGFAQLGRSVAAFARSHSPDDNHAEDIVRDQRRRLLRLHDLGLLSGRGVAARLQALQASLKKAGAPTPERADIPSVVGPGAQRPDSIRVAIAPRILSRRTARRLARDLSLHGFEVTVITQTWLNRPLCVKWHLDGYFHHRGGVFRAGNRWPRWSAMLEREVARTAPLRDYTHLIVSNRRGDAFVLKLEQPAGTEISCKIDRKWQIVRKFDTTSAIDALQH</sequence>
<dbReference type="AlphaFoldDB" id="A0A6G7VJ95"/>
<organism evidence="5 6">
    <name type="scientific">Pontivivens nitratireducens</name>
    <dbReference type="NCBI Taxonomy" id="2758038"/>
    <lineage>
        <taxon>Bacteria</taxon>
        <taxon>Pseudomonadati</taxon>
        <taxon>Pseudomonadota</taxon>
        <taxon>Alphaproteobacteria</taxon>
        <taxon>Rhodobacterales</taxon>
        <taxon>Paracoccaceae</taxon>
        <taxon>Pontivivens</taxon>
    </lineage>
</organism>
<evidence type="ECO:0000256" key="3">
    <source>
        <dbReference type="ARBA" id="ARBA00022679"/>
    </source>
</evidence>
<evidence type="ECO:0000313" key="6">
    <source>
        <dbReference type="Proteomes" id="UP000500791"/>
    </source>
</evidence>
<gene>
    <name evidence="5" type="ORF">G8E03_03260</name>
</gene>
<proteinExistence type="inferred from homology"/>
<dbReference type="InterPro" id="IPR029044">
    <property type="entry name" value="Nucleotide-diphossugar_trans"/>
</dbReference>
<accession>A0A6G7VJ95</accession>
<evidence type="ECO:0000313" key="5">
    <source>
        <dbReference type="EMBL" id="QIK39867.1"/>
    </source>
</evidence>
<evidence type="ECO:0000256" key="1">
    <source>
        <dbReference type="ARBA" id="ARBA00006739"/>
    </source>
</evidence>
<comment type="similarity">
    <text evidence="1">Belongs to the glycosyltransferase 2 family.</text>
</comment>
<dbReference type="PANTHER" id="PTHR43179:SF12">
    <property type="entry name" value="GALACTOFURANOSYLTRANSFERASE GLFT2"/>
    <property type="match status" value="1"/>
</dbReference>
<dbReference type="Proteomes" id="UP000500791">
    <property type="component" value="Chromosome"/>
</dbReference>
<dbReference type="PANTHER" id="PTHR43179">
    <property type="entry name" value="RHAMNOSYLTRANSFERASE WBBL"/>
    <property type="match status" value="1"/>
</dbReference>
<keyword evidence="3 5" id="KW-0808">Transferase</keyword>
<dbReference type="KEGG" id="mon:G8E03_03260"/>
<dbReference type="InterPro" id="IPR001173">
    <property type="entry name" value="Glyco_trans_2-like"/>
</dbReference>
<keyword evidence="2" id="KW-0328">Glycosyltransferase</keyword>
<evidence type="ECO:0000256" key="2">
    <source>
        <dbReference type="ARBA" id="ARBA00022676"/>
    </source>
</evidence>
<dbReference type="GO" id="GO:0016757">
    <property type="term" value="F:glycosyltransferase activity"/>
    <property type="evidence" value="ECO:0007669"/>
    <property type="project" value="UniProtKB-KW"/>
</dbReference>
<reference evidence="5 6" key="1">
    <citation type="submission" date="2020-03" db="EMBL/GenBank/DDBJ databases">
        <title>Complete genome sequence of Monaibacterium sp. ALG8 with diverse plasmids.</title>
        <authorList>
            <person name="Sun C."/>
        </authorList>
    </citation>
    <scope>NUCLEOTIDE SEQUENCE [LARGE SCALE GENOMIC DNA]</scope>
    <source>
        <strain evidence="5 6">ALG8</strain>
    </source>
</reference>
<dbReference type="EMBL" id="CP049811">
    <property type="protein sequence ID" value="QIK39867.1"/>
    <property type="molecule type" value="Genomic_DNA"/>
</dbReference>
<protein>
    <submittedName>
        <fullName evidence="5">Glycosyltransferase</fullName>
    </submittedName>
</protein>
<evidence type="ECO:0000259" key="4">
    <source>
        <dbReference type="Pfam" id="PF00535"/>
    </source>
</evidence>
<name>A0A6G7VJ95_9RHOB</name>